<gene>
    <name evidence="1" type="ORF">GZA08_12960</name>
</gene>
<keyword evidence="1" id="KW-0418">Kinase</keyword>
<keyword evidence="2" id="KW-1185">Reference proteome</keyword>
<evidence type="ECO:0000313" key="1">
    <source>
        <dbReference type="EMBL" id="NDV01875.1"/>
    </source>
</evidence>
<dbReference type="EMBL" id="JAAGAB010000003">
    <property type="protein sequence ID" value="NDV01875.1"/>
    <property type="molecule type" value="Genomic_DNA"/>
</dbReference>
<dbReference type="RefSeq" id="WP_163894314.1">
    <property type="nucleotide sequence ID" value="NZ_JAAFYS010000003.1"/>
</dbReference>
<sequence length="292" mass="30444">MSWIAADWGTSRLRLWHLSAADELLDARSSDEGMGGLAPAEFEPTLRRLAAGWEATTVLTCGMAGAKQGWAEAPYRPLPCPPLGPGLTAAPAEGWTVRLIPGLSQAKPADVMRGEETAIAGWLAANPGWDGVICLPGSHSKWAEVSAGEVVSFRTFLTGELFAAIAGHTVLRHSVGGDEIDAAAFDEALSEALSRPEQLAARLFSIRAEGLLSGLPAAAARGRLSGLLIGAELAAARPWWLGREVALIGAGPLTALYARALAAQAVPTRSAESDPLTLAGLVTAKRLMEGRS</sequence>
<protein>
    <submittedName>
        <fullName evidence="1">2-dehydro-3-deoxygalactonokinase</fullName>
    </submittedName>
</protein>
<dbReference type="GO" id="GO:0008671">
    <property type="term" value="F:2-dehydro-3-deoxygalactonokinase activity"/>
    <property type="evidence" value="ECO:0007669"/>
    <property type="project" value="InterPro"/>
</dbReference>
<dbReference type="Proteomes" id="UP000474757">
    <property type="component" value="Unassembled WGS sequence"/>
</dbReference>
<dbReference type="AlphaFoldDB" id="A0A6B2JVF7"/>
<dbReference type="InterPro" id="IPR007729">
    <property type="entry name" value="DGOK"/>
</dbReference>
<evidence type="ECO:0000313" key="2">
    <source>
        <dbReference type="Proteomes" id="UP000474757"/>
    </source>
</evidence>
<proteinExistence type="predicted"/>
<dbReference type="GO" id="GO:0034194">
    <property type="term" value="P:D-galactonate catabolic process"/>
    <property type="evidence" value="ECO:0007669"/>
    <property type="project" value="InterPro"/>
</dbReference>
<accession>A0A6B2JVF7</accession>
<name>A0A6B2JVF7_9RHOB</name>
<dbReference type="Gene3D" id="3.30.420.310">
    <property type="entry name" value="2-keto-3-deoxy-galactonokinase, C-terminal domain"/>
    <property type="match status" value="1"/>
</dbReference>
<keyword evidence="1" id="KW-0808">Transferase</keyword>
<dbReference type="InterPro" id="IPR042257">
    <property type="entry name" value="DGOK_C"/>
</dbReference>
<organism evidence="1 2">
    <name type="scientific">Pseudoroseicyclus tamaricis</name>
    <dbReference type="NCBI Taxonomy" id="2705421"/>
    <lineage>
        <taxon>Bacteria</taxon>
        <taxon>Pseudomonadati</taxon>
        <taxon>Pseudomonadota</taxon>
        <taxon>Alphaproteobacteria</taxon>
        <taxon>Rhodobacterales</taxon>
        <taxon>Paracoccaceae</taxon>
        <taxon>Pseudoroseicyclus</taxon>
    </lineage>
</organism>
<dbReference type="Pfam" id="PF05035">
    <property type="entry name" value="DGOK"/>
    <property type="match status" value="1"/>
</dbReference>
<dbReference type="InterPro" id="IPR042258">
    <property type="entry name" value="DGOK_N"/>
</dbReference>
<dbReference type="Gene3D" id="3.30.420.300">
    <property type="entry name" value="2-keto-3-deoxy-galactonokinase, substrate binding domain"/>
    <property type="match status" value="1"/>
</dbReference>
<comment type="caution">
    <text evidence="1">The sequence shown here is derived from an EMBL/GenBank/DDBJ whole genome shotgun (WGS) entry which is preliminary data.</text>
</comment>
<reference evidence="1 2" key="1">
    <citation type="submission" date="2020-02" db="EMBL/GenBank/DDBJ databases">
        <title>Pseudoroseicyclus tamarix, sp. nov., isolated from offshore sediment of a Tamarix chinensis forest.</title>
        <authorList>
            <person name="Gai Y."/>
        </authorList>
    </citation>
    <scope>NUCLEOTIDE SEQUENCE [LARGE SCALE GENOMIC DNA]</scope>
    <source>
        <strain evidence="1 2">CLL3-39</strain>
    </source>
</reference>